<dbReference type="AlphaFoldDB" id="A0A1I6QSX9"/>
<sequence length="44" mass="4649">MLIVQALADAATSAAQQIRRTGSHPTTSSMSWVFAGRNDEESGV</sequence>
<gene>
    <name evidence="2" type="ORF">SAMN05660874_01827</name>
</gene>
<dbReference type="Proteomes" id="UP000198852">
    <property type="component" value="Unassembled WGS sequence"/>
</dbReference>
<organism evidence="2 3">
    <name type="scientific">Saccharopolyspora flava</name>
    <dbReference type="NCBI Taxonomy" id="95161"/>
    <lineage>
        <taxon>Bacteria</taxon>
        <taxon>Bacillati</taxon>
        <taxon>Actinomycetota</taxon>
        <taxon>Actinomycetes</taxon>
        <taxon>Pseudonocardiales</taxon>
        <taxon>Pseudonocardiaceae</taxon>
        <taxon>Saccharopolyspora</taxon>
    </lineage>
</organism>
<evidence type="ECO:0000256" key="1">
    <source>
        <dbReference type="SAM" id="MobiDB-lite"/>
    </source>
</evidence>
<feature type="region of interest" description="Disordered" evidence="1">
    <location>
        <begin position="14"/>
        <end position="44"/>
    </location>
</feature>
<proteinExistence type="predicted"/>
<name>A0A1I6QSX9_9PSEU</name>
<keyword evidence="3" id="KW-1185">Reference proteome</keyword>
<evidence type="ECO:0000313" key="2">
    <source>
        <dbReference type="EMBL" id="SFS55575.1"/>
    </source>
</evidence>
<protein>
    <submittedName>
        <fullName evidence="2">Uncharacterized protein</fullName>
    </submittedName>
</protein>
<evidence type="ECO:0000313" key="3">
    <source>
        <dbReference type="Proteomes" id="UP000198852"/>
    </source>
</evidence>
<feature type="compositionally biased region" description="Polar residues" evidence="1">
    <location>
        <begin position="18"/>
        <end position="31"/>
    </location>
</feature>
<dbReference type="EMBL" id="FOZX01000002">
    <property type="protein sequence ID" value="SFS55575.1"/>
    <property type="molecule type" value="Genomic_DNA"/>
</dbReference>
<reference evidence="3" key="1">
    <citation type="submission" date="2016-10" db="EMBL/GenBank/DDBJ databases">
        <authorList>
            <person name="Varghese N."/>
            <person name="Submissions S."/>
        </authorList>
    </citation>
    <scope>NUCLEOTIDE SEQUENCE [LARGE SCALE GENOMIC DNA]</scope>
    <source>
        <strain evidence="3">DSM 44771</strain>
    </source>
</reference>
<accession>A0A1I6QSX9</accession>